<sequence length="115" mass="12752">MRIQLATPVFEIKACSVQFENLRLNFVVVRVLMPKLLISDVELRACVYDGIAWRNTSLSLAAELIDLEPGDITTSFDYLMEKEALIVGTSKGLLLLHNVEKNITEMGGKVEGGVK</sequence>
<protein>
    <submittedName>
        <fullName evidence="1">Uncharacterized protein</fullName>
    </submittedName>
</protein>
<comment type="caution">
    <text evidence="1">The sequence shown here is derived from an EMBL/GenBank/DDBJ whole genome shotgun (WGS) entry which is preliminary data.</text>
</comment>
<organism evidence="1">
    <name type="scientific">Rhododendron williamsianum</name>
    <dbReference type="NCBI Taxonomy" id="262921"/>
    <lineage>
        <taxon>Eukaryota</taxon>
        <taxon>Viridiplantae</taxon>
        <taxon>Streptophyta</taxon>
        <taxon>Embryophyta</taxon>
        <taxon>Tracheophyta</taxon>
        <taxon>Spermatophyta</taxon>
        <taxon>Magnoliopsida</taxon>
        <taxon>eudicotyledons</taxon>
        <taxon>Gunneridae</taxon>
        <taxon>Pentapetalae</taxon>
        <taxon>asterids</taxon>
        <taxon>Ericales</taxon>
        <taxon>Ericaceae</taxon>
        <taxon>Ericoideae</taxon>
        <taxon>Rhodoreae</taxon>
        <taxon>Rhododendron</taxon>
    </lineage>
</organism>
<reference evidence="1" key="1">
    <citation type="journal article" date="2019" name="Genome Biol. Evol.">
        <title>The Rhododendron genome and chromosomal organization provide insight into shared whole-genome duplications across the heath family (Ericaceae).</title>
        <authorList>
            <person name="Soza V.L."/>
            <person name="Lindsley D."/>
            <person name="Waalkes A."/>
            <person name="Ramage E."/>
            <person name="Patwardhan R.P."/>
            <person name="Burton J.N."/>
            <person name="Adey A."/>
            <person name="Kumar A."/>
            <person name="Qiu R."/>
            <person name="Shendure J."/>
            <person name="Hall B."/>
        </authorList>
    </citation>
    <scope>NUCLEOTIDE SEQUENCE</scope>
    <source>
        <strain evidence="1">RSF 1966-606</strain>
    </source>
</reference>
<gene>
    <name evidence="1" type="ORF">C3L33_22883</name>
</gene>
<evidence type="ECO:0000313" key="1">
    <source>
        <dbReference type="EMBL" id="KAE9445219.1"/>
    </source>
</evidence>
<proteinExistence type="predicted"/>
<name>A0A6A4KQP7_9ERIC</name>
<feature type="non-terminal residue" evidence="1">
    <location>
        <position position="1"/>
    </location>
</feature>
<dbReference type="OrthoDB" id="1718267at2759"/>
<dbReference type="EMBL" id="QEFC01004377">
    <property type="protein sequence ID" value="KAE9445219.1"/>
    <property type="molecule type" value="Genomic_DNA"/>
</dbReference>
<dbReference type="AlphaFoldDB" id="A0A6A4KQP7"/>
<accession>A0A6A4KQP7</accession>